<dbReference type="SUPFAM" id="SSF46785">
    <property type="entry name" value="Winged helix' DNA-binding domain"/>
    <property type="match status" value="1"/>
</dbReference>
<reference evidence="1 2" key="1">
    <citation type="submission" date="2021-07" db="EMBL/GenBank/DDBJ databases">
        <title>Actinomadura sp. PM05-2 isolated from lichen.</title>
        <authorList>
            <person name="Somphong A."/>
            <person name="Phongsopitanun W."/>
            <person name="Tanasupawat S."/>
            <person name="Peongsungnone V."/>
        </authorList>
    </citation>
    <scope>NUCLEOTIDE SEQUENCE [LARGE SCALE GENOMIC DNA]</scope>
    <source>
        <strain evidence="1 2">PM05-2</strain>
    </source>
</reference>
<dbReference type="EMBL" id="JAIBOA010000014">
    <property type="protein sequence ID" value="MBW8484999.1"/>
    <property type="molecule type" value="Genomic_DNA"/>
</dbReference>
<dbReference type="InterPro" id="IPR036390">
    <property type="entry name" value="WH_DNA-bd_sf"/>
</dbReference>
<dbReference type="RefSeq" id="WP_220168235.1">
    <property type="nucleotide sequence ID" value="NZ_JAIBOA010000014.1"/>
</dbReference>
<evidence type="ECO:0000313" key="1">
    <source>
        <dbReference type="EMBL" id="MBW8484999.1"/>
    </source>
</evidence>
<accession>A0ABS7FX58</accession>
<protein>
    <recommendedName>
        <fullName evidence="3">ArsR family transcriptional regulator</fullName>
    </recommendedName>
</protein>
<comment type="caution">
    <text evidence="1">The sequence shown here is derived from an EMBL/GenBank/DDBJ whole genome shotgun (WGS) entry which is preliminary data.</text>
</comment>
<dbReference type="Proteomes" id="UP000774570">
    <property type="component" value="Unassembled WGS sequence"/>
</dbReference>
<keyword evidence="2" id="KW-1185">Reference proteome</keyword>
<organism evidence="1 2">
    <name type="scientific">Actinomadura parmotrematis</name>
    <dbReference type="NCBI Taxonomy" id="2864039"/>
    <lineage>
        <taxon>Bacteria</taxon>
        <taxon>Bacillati</taxon>
        <taxon>Actinomycetota</taxon>
        <taxon>Actinomycetes</taxon>
        <taxon>Streptosporangiales</taxon>
        <taxon>Thermomonosporaceae</taxon>
        <taxon>Actinomadura</taxon>
    </lineage>
</organism>
<gene>
    <name evidence="1" type="ORF">K1Y72_21630</name>
</gene>
<sequence>MRSNMRGAGAADRLPIFRSRLQGEVLARLLLGPARELTMLDLAVMLRTDLASVVAEVDRLARAGLVALRRGASGRLVARDAASPLYEPLARLLALTFGPAAVLGEEFGRLPGVRELHLFGAWAAHYASPDGGPPGDVEVLVVGDVDRVAAYDAAQESAARLGLPVHPVVRAREAWEGDGDPFLREIRAGPLMRVGRY</sequence>
<evidence type="ECO:0008006" key="3">
    <source>
        <dbReference type="Google" id="ProtNLM"/>
    </source>
</evidence>
<proteinExistence type="predicted"/>
<name>A0ABS7FX58_9ACTN</name>
<evidence type="ECO:0000313" key="2">
    <source>
        <dbReference type="Proteomes" id="UP000774570"/>
    </source>
</evidence>